<dbReference type="PANTHER" id="PTHR43861">
    <property type="entry name" value="TRANS-ACONITATE 2-METHYLTRANSFERASE-RELATED"/>
    <property type="match status" value="1"/>
</dbReference>
<organism evidence="4 5">
    <name type="scientific">Nocardiopsis alba</name>
    <dbReference type="NCBI Taxonomy" id="53437"/>
    <lineage>
        <taxon>Bacteria</taxon>
        <taxon>Bacillati</taxon>
        <taxon>Actinomycetota</taxon>
        <taxon>Actinomycetes</taxon>
        <taxon>Streptosporangiales</taxon>
        <taxon>Nocardiopsidaceae</taxon>
        <taxon>Nocardiopsis</taxon>
    </lineage>
</organism>
<accession>A0A7K2IZ35</accession>
<keyword evidence="1 4" id="KW-0489">Methyltransferase</keyword>
<dbReference type="PANTHER" id="PTHR43861:SF1">
    <property type="entry name" value="TRANS-ACONITATE 2-METHYLTRANSFERASE"/>
    <property type="match status" value="1"/>
</dbReference>
<dbReference type="GO" id="GO:0008168">
    <property type="term" value="F:methyltransferase activity"/>
    <property type="evidence" value="ECO:0007669"/>
    <property type="project" value="UniProtKB-KW"/>
</dbReference>
<dbReference type="InterPro" id="IPR029063">
    <property type="entry name" value="SAM-dependent_MTases_sf"/>
</dbReference>
<dbReference type="AlphaFoldDB" id="A0A7K2IZ35"/>
<dbReference type="InterPro" id="IPR041698">
    <property type="entry name" value="Methyltransf_25"/>
</dbReference>
<evidence type="ECO:0000313" key="5">
    <source>
        <dbReference type="Proteomes" id="UP000467124"/>
    </source>
</evidence>
<sequence length="217" mass="22581">MAVHETGAARSYGMISELYADFAAGAFESDPLGRSMIDVLAKSVMASGGGPVLDAGCGPGHVTAYLRGSGVEAFGVDLSEGLVELARTRHGGIRFEVGDIGALEVEGGSLAGVVSNYSIIHSPPERLAVIMAEFARVLAPEGYLMVAFQSHEDPGAGVETFDHQVAMAYRYGVDHVLAEAVAVGLVEQARLVMAPGLDARRGFSQAHLLLRKAGVGL</sequence>
<evidence type="ECO:0000313" key="4">
    <source>
        <dbReference type="EMBL" id="MYR35240.1"/>
    </source>
</evidence>
<protein>
    <submittedName>
        <fullName evidence="4">Methyltransferase domain-containing protein</fullName>
    </submittedName>
</protein>
<dbReference type="CDD" id="cd02440">
    <property type="entry name" value="AdoMet_MTases"/>
    <property type="match status" value="1"/>
</dbReference>
<dbReference type="Gene3D" id="3.40.50.150">
    <property type="entry name" value="Vaccinia Virus protein VP39"/>
    <property type="match status" value="1"/>
</dbReference>
<dbReference type="Proteomes" id="UP000467124">
    <property type="component" value="Unassembled WGS sequence"/>
</dbReference>
<feature type="domain" description="Methyltransferase" evidence="3">
    <location>
        <begin position="52"/>
        <end position="142"/>
    </location>
</feature>
<proteinExistence type="predicted"/>
<evidence type="ECO:0000259" key="3">
    <source>
        <dbReference type="Pfam" id="PF13649"/>
    </source>
</evidence>
<dbReference type="GO" id="GO:0032259">
    <property type="term" value="P:methylation"/>
    <property type="evidence" value="ECO:0007669"/>
    <property type="project" value="UniProtKB-KW"/>
</dbReference>
<dbReference type="EMBL" id="WWHY01000001">
    <property type="protein sequence ID" value="MYR35240.1"/>
    <property type="molecule type" value="Genomic_DNA"/>
</dbReference>
<gene>
    <name evidence="4" type="ORF">GTW20_23995</name>
</gene>
<dbReference type="RefSeq" id="WP_161111966.1">
    <property type="nucleotide sequence ID" value="NZ_WWHY01000001.1"/>
</dbReference>
<comment type="caution">
    <text evidence="4">The sequence shown here is derived from an EMBL/GenBank/DDBJ whole genome shotgun (WGS) entry which is preliminary data.</text>
</comment>
<evidence type="ECO:0000256" key="2">
    <source>
        <dbReference type="ARBA" id="ARBA00022679"/>
    </source>
</evidence>
<keyword evidence="2 4" id="KW-0808">Transferase</keyword>
<reference evidence="4 5" key="1">
    <citation type="journal article" date="2019" name="Nat. Commun.">
        <title>The antimicrobial potential of Streptomyces from insect microbiomes.</title>
        <authorList>
            <person name="Chevrette M.G."/>
            <person name="Carlson C.M."/>
            <person name="Ortega H.E."/>
            <person name="Thomas C."/>
            <person name="Ananiev G.E."/>
            <person name="Barns K.J."/>
            <person name="Book A.J."/>
            <person name="Cagnazzo J."/>
            <person name="Carlos C."/>
            <person name="Flanigan W."/>
            <person name="Grubbs K.J."/>
            <person name="Horn H.A."/>
            <person name="Hoffmann F.M."/>
            <person name="Klassen J.L."/>
            <person name="Knack J.J."/>
            <person name="Lewin G.R."/>
            <person name="McDonald B.R."/>
            <person name="Muller L."/>
            <person name="Melo W.G.P."/>
            <person name="Pinto-Tomas A.A."/>
            <person name="Schmitz A."/>
            <person name="Wendt-Pienkowski E."/>
            <person name="Wildman S."/>
            <person name="Zhao M."/>
            <person name="Zhang F."/>
            <person name="Bugni T.S."/>
            <person name="Andes D.R."/>
            <person name="Pupo M.T."/>
            <person name="Currie C.R."/>
        </authorList>
    </citation>
    <scope>NUCLEOTIDE SEQUENCE [LARGE SCALE GENOMIC DNA]</scope>
    <source>
        <strain evidence="4 5">SID5840</strain>
    </source>
</reference>
<name>A0A7K2IZ35_9ACTN</name>
<dbReference type="SUPFAM" id="SSF53335">
    <property type="entry name" value="S-adenosyl-L-methionine-dependent methyltransferases"/>
    <property type="match status" value="1"/>
</dbReference>
<dbReference type="Pfam" id="PF13649">
    <property type="entry name" value="Methyltransf_25"/>
    <property type="match status" value="1"/>
</dbReference>
<evidence type="ECO:0000256" key="1">
    <source>
        <dbReference type="ARBA" id="ARBA00022603"/>
    </source>
</evidence>